<reference evidence="2" key="1">
    <citation type="submission" date="2016-01" db="EMBL/GenBank/DDBJ databases">
        <authorList>
            <person name="Mitreva M."/>
            <person name="Pepin K.H."/>
            <person name="Mihindukulasuriya K.A."/>
            <person name="Fulton R."/>
            <person name="Fronick C."/>
            <person name="O'Laughlin M."/>
            <person name="Miner T."/>
            <person name="Herter B."/>
            <person name="Rosa B.A."/>
            <person name="Cordes M."/>
            <person name="Tomlinson C."/>
            <person name="Wollam A."/>
            <person name="Palsikar V.B."/>
            <person name="Mardis E.R."/>
            <person name="Wilson R.K."/>
        </authorList>
    </citation>
    <scope>NUCLEOTIDE SEQUENCE [LARGE SCALE GENOMIC DNA]</scope>
    <source>
        <strain evidence="2">DNF00729</strain>
    </source>
</reference>
<sequence>MNGLGYIGHLEKKNGSNRIKYATVIKGLKIQELSGFDVVKFSNDTVLILKVRKSRSERELLNLGKNFRKPSIILVGGFC</sequence>
<organism evidence="1 2">
    <name type="scientific">Aedoeadaptatus coxii</name>
    <dbReference type="NCBI Taxonomy" id="755172"/>
    <lineage>
        <taxon>Bacteria</taxon>
        <taxon>Bacillati</taxon>
        <taxon>Bacillota</taxon>
        <taxon>Tissierellia</taxon>
        <taxon>Tissierellales</taxon>
        <taxon>Peptoniphilaceae</taxon>
        <taxon>Aedoeadaptatus</taxon>
    </lineage>
</organism>
<dbReference type="AlphaFoldDB" id="A0A134ALH1"/>
<evidence type="ECO:0000313" key="2">
    <source>
        <dbReference type="Proteomes" id="UP000070442"/>
    </source>
</evidence>
<evidence type="ECO:0000313" key="1">
    <source>
        <dbReference type="EMBL" id="KXB68556.1"/>
    </source>
</evidence>
<protein>
    <submittedName>
        <fullName evidence="1">Uncharacterized protein</fullName>
    </submittedName>
</protein>
<proteinExistence type="predicted"/>
<name>A0A134ALH1_9FIRM</name>
<gene>
    <name evidence="1" type="ORF">HMPREF1863_00025</name>
</gene>
<dbReference type="PATRIC" id="fig|755172.3.peg.24"/>
<dbReference type="STRING" id="755172.HMPREF1863_00025"/>
<comment type="caution">
    <text evidence="1">The sequence shown here is derived from an EMBL/GenBank/DDBJ whole genome shotgun (WGS) entry which is preliminary data.</text>
</comment>
<accession>A0A134ALH1</accession>
<keyword evidence="2" id="KW-1185">Reference proteome</keyword>
<dbReference type="Proteomes" id="UP000070442">
    <property type="component" value="Unassembled WGS sequence"/>
</dbReference>
<dbReference type="EMBL" id="LSDG01000001">
    <property type="protein sequence ID" value="KXB68556.1"/>
    <property type="molecule type" value="Genomic_DNA"/>
</dbReference>